<dbReference type="AlphaFoldDB" id="Q2H1F1"/>
<name>Q2H1F1_CHAGB</name>
<proteinExistence type="predicted"/>
<dbReference type="InParanoid" id="Q2H1F1"/>
<feature type="region of interest" description="Disordered" evidence="1">
    <location>
        <begin position="188"/>
        <end position="213"/>
    </location>
</feature>
<dbReference type="GeneID" id="4392165"/>
<dbReference type="HOGENOM" id="CLU_1294248_0_0_1"/>
<dbReference type="RefSeq" id="XP_001223609.1">
    <property type="nucleotide sequence ID" value="XM_001223608.1"/>
</dbReference>
<feature type="compositionally biased region" description="Basic and acidic residues" evidence="1">
    <location>
        <begin position="56"/>
        <end position="75"/>
    </location>
</feature>
<feature type="compositionally biased region" description="Polar residues" evidence="1">
    <location>
        <begin position="116"/>
        <end position="125"/>
    </location>
</feature>
<gene>
    <name evidence="2" type="ORF">CHGG_04395</name>
</gene>
<evidence type="ECO:0000256" key="1">
    <source>
        <dbReference type="SAM" id="MobiDB-lite"/>
    </source>
</evidence>
<reference evidence="3" key="1">
    <citation type="journal article" date="2015" name="Genome Announc.">
        <title>Draft genome sequence of the cellulolytic fungus Chaetomium globosum.</title>
        <authorList>
            <person name="Cuomo C.A."/>
            <person name="Untereiner W.A."/>
            <person name="Ma L.-J."/>
            <person name="Grabherr M."/>
            <person name="Birren B.W."/>
        </authorList>
    </citation>
    <scope>NUCLEOTIDE SEQUENCE [LARGE SCALE GENOMIC DNA]</scope>
    <source>
        <strain evidence="3">ATCC 6205 / CBS 148.51 / DSM 1962 / NBRC 6347 / NRRL 1970</strain>
    </source>
</reference>
<dbReference type="Proteomes" id="UP000001056">
    <property type="component" value="Unassembled WGS sequence"/>
</dbReference>
<protein>
    <submittedName>
        <fullName evidence="2">Uncharacterized protein</fullName>
    </submittedName>
</protein>
<dbReference type="EMBL" id="CH408032">
    <property type="protein sequence ID" value="EAQ87776.1"/>
    <property type="molecule type" value="Genomic_DNA"/>
</dbReference>
<evidence type="ECO:0000313" key="3">
    <source>
        <dbReference type="Proteomes" id="UP000001056"/>
    </source>
</evidence>
<feature type="region of interest" description="Disordered" evidence="1">
    <location>
        <begin position="1"/>
        <end position="176"/>
    </location>
</feature>
<evidence type="ECO:0000313" key="2">
    <source>
        <dbReference type="EMBL" id="EAQ87776.1"/>
    </source>
</evidence>
<sequence length="213" mass="22935">MFSSSPEGGIPTLNSFSGSPPVPTKSIIATGDTSTHRGDAIWETNGICRAQQTRRRSVEASMREARGRDEGEQDHSGPGSHHNPRSCVWGGSEDREWCTGSQISGPPPATGHSDCTRSTMGSHPRSTAGHVPVGWYGDQARSDPSRRVFSTRATQTRRSERRGQQEAETSGDAEGLAQVHLSFSAVTLSTAEEPAEIALNDLRDRLRDPAKQG</sequence>
<accession>Q2H1F1</accession>
<dbReference type="OrthoDB" id="10653066at2759"/>
<keyword evidence="3" id="KW-1185">Reference proteome</keyword>
<feature type="compositionally biased region" description="Basic and acidic residues" evidence="1">
    <location>
        <begin position="201"/>
        <end position="213"/>
    </location>
</feature>
<organism evidence="2 3">
    <name type="scientific">Chaetomium globosum (strain ATCC 6205 / CBS 148.51 / DSM 1962 / NBRC 6347 / NRRL 1970)</name>
    <name type="common">Soil fungus</name>
    <dbReference type="NCBI Taxonomy" id="306901"/>
    <lineage>
        <taxon>Eukaryota</taxon>
        <taxon>Fungi</taxon>
        <taxon>Dikarya</taxon>
        <taxon>Ascomycota</taxon>
        <taxon>Pezizomycotina</taxon>
        <taxon>Sordariomycetes</taxon>
        <taxon>Sordariomycetidae</taxon>
        <taxon>Sordariales</taxon>
        <taxon>Chaetomiaceae</taxon>
        <taxon>Chaetomium</taxon>
    </lineage>
</organism>
<feature type="compositionally biased region" description="Polar residues" evidence="1">
    <location>
        <begin position="1"/>
        <end position="18"/>
    </location>
</feature>
<dbReference type="VEuPathDB" id="FungiDB:CHGG_04395"/>